<dbReference type="Proteomes" id="UP000241986">
    <property type="component" value="Unassembled WGS sequence"/>
</dbReference>
<gene>
    <name evidence="1" type="ORF">DAA48_20800</name>
</gene>
<evidence type="ECO:0000313" key="2">
    <source>
        <dbReference type="Proteomes" id="UP000241986"/>
    </source>
</evidence>
<name>A0A2T4MWE6_AERVE</name>
<reference evidence="1 2" key="1">
    <citation type="submission" date="2018-03" db="EMBL/GenBank/DDBJ databases">
        <title>Aeromonas veronii whole genome sequencing and analysis.</title>
        <authorList>
            <person name="Xie H."/>
            <person name="Liu T."/>
            <person name="Wang K."/>
        </authorList>
    </citation>
    <scope>NUCLEOTIDE SEQUENCE [LARGE SCALE GENOMIC DNA]</scope>
    <source>
        <strain evidence="1 2">XH.VA.1</strain>
    </source>
</reference>
<evidence type="ECO:0000313" key="1">
    <source>
        <dbReference type="EMBL" id="PTH78884.1"/>
    </source>
</evidence>
<accession>A0A2T4MWE6</accession>
<dbReference type="Gene3D" id="3.30.160.20">
    <property type="match status" value="1"/>
</dbReference>
<dbReference type="AlphaFoldDB" id="A0A2T4MWE6"/>
<sequence>MVVNCHSKSEIKVTHLPTGNTFSASFFRSQHKNKDLAIRVIKARLQADRLGLKRPEIVEDVSDTVCPICELGLLEERFETLRMEILGEEFDVPSLYYVCTHCQSEQMNDFLLKKNIGFTQAARDFAVSIKSK</sequence>
<dbReference type="SUPFAM" id="SSF75620">
    <property type="entry name" value="Release factor"/>
    <property type="match status" value="1"/>
</dbReference>
<dbReference type="RefSeq" id="WP_107684509.1">
    <property type="nucleotide sequence ID" value="NZ_PZKL01000045.1"/>
</dbReference>
<dbReference type="InterPro" id="IPR045853">
    <property type="entry name" value="Pep_chain_release_fac_I_sf"/>
</dbReference>
<dbReference type="EMBL" id="PZKL01000045">
    <property type="protein sequence ID" value="PTH78884.1"/>
    <property type="molecule type" value="Genomic_DNA"/>
</dbReference>
<proteinExistence type="predicted"/>
<protein>
    <submittedName>
        <fullName evidence="1">Uncharacterized protein</fullName>
    </submittedName>
</protein>
<comment type="caution">
    <text evidence="1">The sequence shown here is derived from an EMBL/GenBank/DDBJ whole genome shotgun (WGS) entry which is preliminary data.</text>
</comment>
<organism evidence="1 2">
    <name type="scientific">Aeromonas veronii</name>
    <dbReference type="NCBI Taxonomy" id="654"/>
    <lineage>
        <taxon>Bacteria</taxon>
        <taxon>Pseudomonadati</taxon>
        <taxon>Pseudomonadota</taxon>
        <taxon>Gammaproteobacteria</taxon>
        <taxon>Aeromonadales</taxon>
        <taxon>Aeromonadaceae</taxon>
        <taxon>Aeromonas</taxon>
    </lineage>
</organism>